<feature type="region of interest" description="Disordered" evidence="1">
    <location>
        <begin position="137"/>
        <end position="157"/>
    </location>
</feature>
<name>A0ABX1NAG2_9RHOO</name>
<sequence>MTTRDELARHTNEFFVRHWSSVDGPAPSWDFTWGWRGAVPNYLLGGLYALFRKGELVYIGLGSSRGGGIYVDRGISRRLLSHVMRVAQDGESYVPRERWRDLEVDSIGTIGFPMALNYLAPALEDYLIGRLNPPENTVKRRGGAGPDPANEKAVCAQ</sequence>
<reference evidence="2 3" key="1">
    <citation type="submission" date="2019-12" db="EMBL/GenBank/DDBJ databases">
        <title>Comparative genomics gives insights into the taxonomy of the Azoarcus-Aromatoleum group and reveals separate origins of nif in the plant-associated Azoarcus and non-plant-associated Aromatoleum sub-groups.</title>
        <authorList>
            <person name="Lafos M."/>
            <person name="Maluk M."/>
            <person name="Batista M."/>
            <person name="Junghare M."/>
            <person name="Carmona M."/>
            <person name="Faoro H."/>
            <person name="Cruz L.M."/>
            <person name="Battistoni F."/>
            <person name="De Souza E."/>
            <person name="Pedrosa F."/>
            <person name="Chen W.-M."/>
            <person name="Poole P.S."/>
            <person name="Dixon R.A."/>
            <person name="James E.K."/>
        </authorList>
    </citation>
    <scope>NUCLEOTIDE SEQUENCE [LARGE SCALE GENOMIC DNA]</scope>
    <source>
        <strain evidence="2 3">T</strain>
    </source>
</reference>
<keyword evidence="3" id="KW-1185">Reference proteome</keyword>
<dbReference type="RefSeq" id="WP_169137288.1">
    <property type="nucleotide sequence ID" value="NZ_WTVS01000002.1"/>
</dbReference>
<dbReference type="Proteomes" id="UP000634522">
    <property type="component" value="Unassembled WGS sequence"/>
</dbReference>
<evidence type="ECO:0000313" key="3">
    <source>
        <dbReference type="Proteomes" id="UP000634522"/>
    </source>
</evidence>
<gene>
    <name evidence="2" type="ORF">GPA27_02010</name>
</gene>
<accession>A0ABX1NAG2</accession>
<evidence type="ECO:0000313" key="2">
    <source>
        <dbReference type="EMBL" id="NMF96170.1"/>
    </source>
</evidence>
<evidence type="ECO:0000256" key="1">
    <source>
        <dbReference type="SAM" id="MobiDB-lite"/>
    </source>
</evidence>
<dbReference type="EMBL" id="WTVS01000002">
    <property type="protein sequence ID" value="NMF96170.1"/>
    <property type="molecule type" value="Genomic_DNA"/>
</dbReference>
<proteinExistence type="predicted"/>
<organism evidence="2 3">
    <name type="scientific">Aromatoleum toluolicum</name>
    <dbReference type="NCBI Taxonomy" id="90060"/>
    <lineage>
        <taxon>Bacteria</taxon>
        <taxon>Pseudomonadati</taxon>
        <taxon>Pseudomonadota</taxon>
        <taxon>Betaproteobacteria</taxon>
        <taxon>Rhodocyclales</taxon>
        <taxon>Rhodocyclaceae</taxon>
        <taxon>Aromatoleum</taxon>
    </lineage>
</organism>
<comment type="caution">
    <text evidence="2">The sequence shown here is derived from an EMBL/GenBank/DDBJ whole genome shotgun (WGS) entry which is preliminary data.</text>
</comment>
<protein>
    <submittedName>
        <fullName evidence="2">Uncharacterized protein</fullName>
    </submittedName>
</protein>